<feature type="transmembrane region" description="Helical" evidence="1">
    <location>
        <begin position="21"/>
        <end position="41"/>
    </location>
</feature>
<keyword evidence="3" id="KW-1185">Reference proteome</keyword>
<protein>
    <submittedName>
        <fullName evidence="2">Putative ABC-transporter type IV</fullName>
    </submittedName>
</protein>
<evidence type="ECO:0000313" key="2">
    <source>
        <dbReference type="EMBL" id="SEO93456.1"/>
    </source>
</evidence>
<name>A0A172RXD9_9ACTN</name>
<feature type="transmembrane region" description="Helical" evidence="1">
    <location>
        <begin position="329"/>
        <end position="352"/>
    </location>
</feature>
<accession>A0A172RXD9</accession>
<feature type="transmembrane region" description="Helical" evidence="1">
    <location>
        <begin position="111"/>
        <end position="134"/>
    </location>
</feature>
<feature type="transmembrane region" description="Helical" evidence="1">
    <location>
        <begin position="218"/>
        <end position="238"/>
    </location>
</feature>
<reference evidence="3" key="1">
    <citation type="submission" date="2016-10" db="EMBL/GenBank/DDBJ databases">
        <authorList>
            <person name="Varghese N."/>
        </authorList>
    </citation>
    <scope>NUCLEOTIDE SEQUENCE [LARGE SCALE GENOMIC DNA]</scope>
    <source>
        <strain evidence="3">DSM 21843</strain>
    </source>
</reference>
<keyword evidence="1" id="KW-1133">Transmembrane helix</keyword>
<feature type="transmembrane region" description="Helical" evidence="1">
    <location>
        <begin position="78"/>
        <end position="99"/>
    </location>
</feature>
<feature type="transmembrane region" description="Helical" evidence="1">
    <location>
        <begin position="250"/>
        <end position="272"/>
    </location>
</feature>
<dbReference type="OrthoDB" id="3197222at2"/>
<keyword evidence="1" id="KW-0472">Membrane</keyword>
<dbReference type="InterPro" id="IPR010540">
    <property type="entry name" value="CmpB_TMEM229"/>
</dbReference>
<dbReference type="RefSeq" id="WP_066661539.1">
    <property type="nucleotide sequence ID" value="NZ_CP011402.1"/>
</dbReference>
<evidence type="ECO:0000313" key="3">
    <source>
        <dbReference type="Proteomes" id="UP000182975"/>
    </source>
</evidence>
<feature type="transmembrane region" description="Helical" evidence="1">
    <location>
        <begin position="175"/>
        <end position="198"/>
    </location>
</feature>
<dbReference type="KEGG" id="ddt:AAY81_03745"/>
<keyword evidence="1" id="KW-0812">Transmembrane</keyword>
<feature type="transmembrane region" description="Helical" evidence="1">
    <location>
        <begin position="53"/>
        <end position="71"/>
    </location>
</feature>
<gene>
    <name evidence="2" type="ORF">SAMN02910314_01665</name>
</gene>
<dbReference type="STRING" id="79604.AAY81_03745"/>
<dbReference type="Proteomes" id="UP000182975">
    <property type="component" value="Unassembled WGS sequence"/>
</dbReference>
<dbReference type="Pfam" id="PF06541">
    <property type="entry name" value="ABC_trans_CmpB"/>
    <property type="match status" value="1"/>
</dbReference>
<sequence length="361" mass="40611">MKHAAPNGSRRQALPPLGPGLQIVRALFVLELLLAFANAAILNPAEFDYDLSLFRSVFAVISSMLSVWFISRRAAFGGPFIVVTSLLTCILMLVDEFYLGAGNEVVTSIGVIPMLAIVTFQLLIYVSAASYVAVSSRVRATLVVRLRSVTQVEKFLTAAVPVRHRMRKWPFWRDLAIYFVAFSFLGHWAEMLFCQLIAAGVFMGDYDLSNAMLWEQWLYPFSAEGIAIALVVVILHPFKEWLMKRTGGRVAIALPLSFVLIALSCTAIDFTTGITANADYHLWDYRNMPFNFMGQICLQNSLVYSIAATLIVWYVYPLMDKGMSRVPRWFADMLFWVLVSAYGFLALLHFMYLSPTGWVFG</sequence>
<evidence type="ECO:0000256" key="1">
    <source>
        <dbReference type="SAM" id="Phobius"/>
    </source>
</evidence>
<feature type="transmembrane region" description="Helical" evidence="1">
    <location>
        <begin position="292"/>
        <end position="317"/>
    </location>
</feature>
<proteinExistence type="predicted"/>
<dbReference type="AlphaFoldDB" id="A0A172RXD9"/>
<dbReference type="EMBL" id="FOEC01000012">
    <property type="protein sequence ID" value="SEO93456.1"/>
    <property type="molecule type" value="Genomic_DNA"/>
</dbReference>
<organism evidence="2 3">
    <name type="scientific">Denitrobacterium detoxificans</name>
    <dbReference type="NCBI Taxonomy" id="79604"/>
    <lineage>
        <taxon>Bacteria</taxon>
        <taxon>Bacillati</taxon>
        <taxon>Actinomycetota</taxon>
        <taxon>Coriobacteriia</taxon>
        <taxon>Eggerthellales</taxon>
        <taxon>Eggerthellaceae</taxon>
        <taxon>Denitrobacterium</taxon>
    </lineage>
</organism>